<proteinExistence type="predicted"/>
<dbReference type="EMBL" id="APWK03000044">
    <property type="protein sequence ID" value="PHH53400.1"/>
    <property type="molecule type" value="Genomic_DNA"/>
</dbReference>
<evidence type="ECO:0000313" key="1">
    <source>
        <dbReference type="EMBL" id="PHH53400.1"/>
    </source>
</evidence>
<reference evidence="1 2" key="2">
    <citation type="journal article" date="2013" name="IMA Fungus">
        <title>IMA Genome-F 1: Ceratocystis fimbriata: Draft nuclear genome sequence for the plant pathogen, Ceratocystis fimbriata.</title>
        <authorList>
            <person name="Wilken P.M."/>
            <person name="Steenkamp E.T."/>
            <person name="Wingfield M.J."/>
            <person name="de Beer Z.W."/>
            <person name="Wingfield B.D."/>
        </authorList>
    </citation>
    <scope>NUCLEOTIDE SEQUENCE [LARGE SCALE GENOMIC DNA]</scope>
    <source>
        <strain evidence="1 2">CBS 114723</strain>
    </source>
</reference>
<evidence type="ECO:0000313" key="2">
    <source>
        <dbReference type="Proteomes" id="UP000222788"/>
    </source>
</evidence>
<sequence length="260" mass="29043">MQPSSWLPFCSSLSCFQGGNKPGSADQALAIEVRSTETTGAIMPTGSWDPSYFKEHGYSFWTEDNFFKVFTEHYGRNSLDPVVRLYIDPEHQAVTIFEDNLHDESPSTLTLEIQNIYRALCLKAEIDPNIIEWIAMDGHRQNNGLGQDDFYITPGHADWETFSNGHHFQAAAKMIPGGEIDRIAVRSQQREAQVPGYVPINVECIMFSLKQPVSEDDDASMDSIGENLLEIKIKNNLDAIAGYAEHVIATNTKKALLGTE</sequence>
<accession>A0A2C5X657</accession>
<comment type="caution">
    <text evidence="1">The sequence shown here is derived from an EMBL/GenBank/DDBJ whole genome shotgun (WGS) entry which is preliminary data.</text>
</comment>
<keyword evidence="2" id="KW-1185">Reference proteome</keyword>
<organism evidence="1 2">
    <name type="scientific">Ceratocystis fimbriata CBS 114723</name>
    <dbReference type="NCBI Taxonomy" id="1035309"/>
    <lineage>
        <taxon>Eukaryota</taxon>
        <taxon>Fungi</taxon>
        <taxon>Dikarya</taxon>
        <taxon>Ascomycota</taxon>
        <taxon>Pezizomycotina</taxon>
        <taxon>Sordariomycetes</taxon>
        <taxon>Hypocreomycetidae</taxon>
        <taxon>Microascales</taxon>
        <taxon>Ceratocystidaceae</taxon>
        <taxon>Ceratocystis</taxon>
    </lineage>
</organism>
<protein>
    <submittedName>
        <fullName evidence="1">Uncharacterized protein</fullName>
    </submittedName>
</protein>
<gene>
    <name evidence="1" type="ORF">CFIMG_008212RA00001</name>
</gene>
<dbReference type="Proteomes" id="UP000222788">
    <property type="component" value="Unassembled WGS sequence"/>
</dbReference>
<dbReference type="AlphaFoldDB" id="A0A2C5X657"/>
<reference evidence="1 2" key="1">
    <citation type="journal article" date="2013" name="Fungal Biol.">
        <title>Analysis of microsatellite markers in the genome of the plant pathogen Ceratocystis fimbriata.</title>
        <authorList>
            <person name="Simpson M.C."/>
            <person name="Wilken P.M."/>
            <person name="Coetzee M.P."/>
            <person name="Wingfield M.J."/>
            <person name="Wingfield B.D."/>
        </authorList>
    </citation>
    <scope>NUCLEOTIDE SEQUENCE [LARGE SCALE GENOMIC DNA]</scope>
    <source>
        <strain evidence="1 2">CBS 114723</strain>
    </source>
</reference>
<name>A0A2C5X657_9PEZI</name>